<organism evidence="1 2">
    <name type="scientific">Schistosoma japonicum</name>
    <name type="common">Blood fluke</name>
    <dbReference type="NCBI Taxonomy" id="6182"/>
    <lineage>
        <taxon>Eukaryota</taxon>
        <taxon>Metazoa</taxon>
        <taxon>Spiralia</taxon>
        <taxon>Lophotrochozoa</taxon>
        <taxon>Platyhelminthes</taxon>
        <taxon>Trematoda</taxon>
        <taxon>Digenea</taxon>
        <taxon>Strigeidida</taxon>
        <taxon>Schistosomatoidea</taxon>
        <taxon>Schistosomatidae</taxon>
        <taxon>Schistosoma</taxon>
    </lineage>
</organism>
<dbReference type="STRING" id="6182.A0A4Z2D059"/>
<dbReference type="OrthoDB" id="6280357at2759"/>
<dbReference type="Proteomes" id="UP000311919">
    <property type="component" value="Unassembled WGS sequence"/>
</dbReference>
<comment type="caution">
    <text evidence="1">The sequence shown here is derived from an EMBL/GenBank/DDBJ whole genome shotgun (WGS) entry which is preliminary data.</text>
</comment>
<accession>A0A4Z2D059</accession>
<evidence type="ECO:0000313" key="1">
    <source>
        <dbReference type="EMBL" id="TNN09866.1"/>
    </source>
</evidence>
<dbReference type="EMBL" id="SKCS01000386">
    <property type="protein sequence ID" value="TNN09866.1"/>
    <property type="molecule type" value="Genomic_DNA"/>
</dbReference>
<name>A0A4Z2D059_SCHJA</name>
<protein>
    <submittedName>
        <fullName evidence="1">Uncharacterized protein</fullName>
    </submittedName>
</protein>
<sequence>MDGEYYPSDYLDKFIGGHFSGVNIEEPNHGSETLHSLTGYVSLSHQLQPGDLLISEIFQNRVVLNKYSFSEKANLTYLSAASTASVAMEFTDEENVDELPVVCATRMKTSENGDSIQLVHSALDTSSRVLTRLQIL</sequence>
<gene>
    <name evidence="1" type="ORF">EWB00_005915</name>
</gene>
<evidence type="ECO:0000313" key="2">
    <source>
        <dbReference type="Proteomes" id="UP000311919"/>
    </source>
</evidence>
<proteinExistence type="predicted"/>
<dbReference type="AlphaFoldDB" id="A0A4Z2D059"/>
<reference evidence="1 2" key="1">
    <citation type="submission" date="2019-03" db="EMBL/GenBank/DDBJ databases">
        <title>An improved genome assembly of the fluke Schistosoma japonicum.</title>
        <authorList>
            <person name="Hu W."/>
            <person name="Luo F."/>
            <person name="Yin M."/>
            <person name="Mo X."/>
            <person name="Sun C."/>
            <person name="Wu Q."/>
            <person name="Zhu B."/>
            <person name="Xiang M."/>
            <person name="Wang J."/>
            <person name="Wang Y."/>
            <person name="Zhang T."/>
            <person name="Xu B."/>
            <person name="Zheng H."/>
            <person name="Feng Z."/>
        </authorList>
    </citation>
    <scope>NUCLEOTIDE SEQUENCE [LARGE SCALE GENOMIC DNA]</scope>
    <source>
        <strain evidence="1">HuSjv2</strain>
        <tissue evidence="1">Worms</tissue>
    </source>
</reference>
<keyword evidence="2" id="KW-1185">Reference proteome</keyword>